<organism evidence="1 2">
    <name type="scientific">Dryococelus australis</name>
    <dbReference type="NCBI Taxonomy" id="614101"/>
    <lineage>
        <taxon>Eukaryota</taxon>
        <taxon>Metazoa</taxon>
        <taxon>Ecdysozoa</taxon>
        <taxon>Arthropoda</taxon>
        <taxon>Hexapoda</taxon>
        <taxon>Insecta</taxon>
        <taxon>Pterygota</taxon>
        <taxon>Neoptera</taxon>
        <taxon>Polyneoptera</taxon>
        <taxon>Phasmatodea</taxon>
        <taxon>Verophasmatodea</taxon>
        <taxon>Anareolatae</taxon>
        <taxon>Phasmatidae</taxon>
        <taxon>Eurycanthinae</taxon>
        <taxon>Dryococelus</taxon>
    </lineage>
</organism>
<dbReference type="EMBL" id="JARBHB010000010">
    <property type="protein sequence ID" value="KAJ8873613.1"/>
    <property type="molecule type" value="Genomic_DNA"/>
</dbReference>
<evidence type="ECO:0000313" key="1">
    <source>
        <dbReference type="EMBL" id="KAJ8873613.1"/>
    </source>
</evidence>
<accession>A0ABQ9GNL3</accession>
<proteinExistence type="predicted"/>
<name>A0ABQ9GNL3_9NEOP</name>
<dbReference type="Proteomes" id="UP001159363">
    <property type="component" value="Chromosome 9"/>
</dbReference>
<evidence type="ECO:0000313" key="2">
    <source>
        <dbReference type="Proteomes" id="UP001159363"/>
    </source>
</evidence>
<keyword evidence="2" id="KW-1185">Reference proteome</keyword>
<comment type="caution">
    <text evidence="1">The sequence shown here is derived from an EMBL/GenBank/DDBJ whole genome shotgun (WGS) entry which is preliminary data.</text>
</comment>
<gene>
    <name evidence="1" type="ORF">PR048_024431</name>
</gene>
<sequence length="195" mass="22620">MTHFPHSSAIAMFRWLSQLHQAARHSHAAIFSVLMHHSRSVHCRQERLYSVSADTAHSCAVQRDVTKFQDMGQVILIKRHLLHDDEKFRALFRLNIQQFDYVLELMKEELTFKPCNRIPQPITAAGKRALTLSVQFLNTHHISSPESLLSIMGVIFFFFEYFLPVWLLPSLSRHELEGTDFLLMELPTSTDDDLC</sequence>
<reference evidence="1 2" key="1">
    <citation type="submission" date="2023-02" db="EMBL/GenBank/DDBJ databases">
        <title>LHISI_Scaffold_Assembly.</title>
        <authorList>
            <person name="Stuart O.P."/>
            <person name="Cleave R."/>
            <person name="Magrath M.J.L."/>
            <person name="Mikheyev A.S."/>
        </authorList>
    </citation>
    <scope>NUCLEOTIDE SEQUENCE [LARGE SCALE GENOMIC DNA]</scope>
    <source>
        <strain evidence="1">Daus_M_001</strain>
        <tissue evidence="1">Leg muscle</tissue>
    </source>
</reference>
<protein>
    <submittedName>
        <fullName evidence="1">Uncharacterized protein</fullName>
    </submittedName>
</protein>